<evidence type="ECO:0000256" key="2">
    <source>
        <dbReference type="ARBA" id="ARBA00011900"/>
    </source>
</evidence>
<dbReference type="GO" id="GO:0008168">
    <property type="term" value="F:methyltransferase activity"/>
    <property type="evidence" value="ECO:0007669"/>
    <property type="project" value="UniProtKB-KW"/>
</dbReference>
<evidence type="ECO:0000259" key="8">
    <source>
        <dbReference type="Pfam" id="PF18273"/>
    </source>
</evidence>
<feature type="domain" description="Type III R-M EcoP15I C-terminal" evidence="8">
    <location>
        <begin position="563"/>
        <end position="652"/>
    </location>
</feature>
<dbReference type="Gene3D" id="3.40.50.150">
    <property type="entry name" value="Vaccinia Virus protein VP39"/>
    <property type="match status" value="1"/>
</dbReference>
<keyword evidence="10" id="KW-1185">Reference proteome</keyword>
<evidence type="ECO:0000313" key="10">
    <source>
        <dbReference type="Proteomes" id="UP001229836"/>
    </source>
</evidence>
<evidence type="ECO:0000256" key="3">
    <source>
        <dbReference type="ARBA" id="ARBA00022603"/>
    </source>
</evidence>
<evidence type="ECO:0000256" key="5">
    <source>
        <dbReference type="ARBA" id="ARBA00022691"/>
    </source>
</evidence>
<keyword evidence="5" id="KW-0949">S-adenosyl-L-methionine</keyword>
<dbReference type="InterPro" id="IPR002295">
    <property type="entry name" value="N4/N6-MTase_EcoPI_Mod-like"/>
</dbReference>
<proteinExistence type="inferred from homology"/>
<organism evidence="9 10">
    <name type="scientific">Acinetobacter corruptisaponis</name>
    <dbReference type="NCBI Taxonomy" id="3045147"/>
    <lineage>
        <taxon>Bacteria</taxon>
        <taxon>Pseudomonadati</taxon>
        <taxon>Pseudomonadota</taxon>
        <taxon>Gammaproteobacteria</taxon>
        <taxon>Moraxellales</taxon>
        <taxon>Moraxellaceae</taxon>
        <taxon>Acinetobacter</taxon>
    </lineage>
</organism>
<keyword evidence="4" id="KW-0808">Transferase</keyword>
<evidence type="ECO:0000313" key="9">
    <source>
        <dbReference type="EMBL" id="WHP07545.1"/>
    </source>
</evidence>
<dbReference type="PROSITE" id="PS00092">
    <property type="entry name" value="N6_MTASE"/>
    <property type="match status" value="1"/>
</dbReference>
<dbReference type="PRINTS" id="PR00506">
    <property type="entry name" value="D21N6MTFRASE"/>
</dbReference>
<dbReference type="GO" id="GO:0032259">
    <property type="term" value="P:methylation"/>
    <property type="evidence" value="ECO:0007669"/>
    <property type="project" value="UniProtKB-KW"/>
</dbReference>
<dbReference type="Pfam" id="PF18273">
    <property type="entry name" value="T3RM_EcoP15I_C"/>
    <property type="match status" value="1"/>
</dbReference>
<dbReference type="Proteomes" id="UP001229836">
    <property type="component" value="Chromosome"/>
</dbReference>
<dbReference type="InterPro" id="IPR041405">
    <property type="entry name" value="T3RM_EcoP15I_C"/>
</dbReference>
<sequence length="664" mass="76349">MSGIKNNLQHNATAQANTAFLKELQAKLPQYFTAEKTETIKLKDDQTETQVIQTSEFNIEKFLADLAQNNIHESRDGYRLSFVGKDYARLQTGLASETVIVPDIEHNQKPENQNSQNVFITGDNLEALRHLQNAYTGDNAIKMIYIDPPYNTGKEFVYNDKFDFTDEKLKNQLGYSDEEIARLKSIQGKSSHSAWLTFMYPRLKIAQKLLREDGVIFVSIDDNEQANLKLLMDDVFGENNYLSTISRLTGTPTGNGNATFVNELDYILVYSKNSIYFQANGLPLTKEQTQIYNQEDKNGKYLIRSLRRTGGEDRREDRPSMYYGVESPDGNLIFPIGPTGYESRWVVGKSTYEQMKENHLIEWKQVSGQWQIYQKFYLENRVQQPSNLWKDNVGNKRATRETRKLFDEEKLFDFPKPVDLIKQILTIASHHNSIILDFFAGSSTTADAVMQLNAEDGGNRKYIMVQWDEQTSPDSAARQAGYQTIDQISRERIKRAAAKIRSEKTDLPEQLDLGFKHYRLATPQIKTLEQIENFDPNQQDLFAHDMLEPFSATILQVDGLATGIDTLLQTWLMNDGYPFNTPIEILNFAGYQAFYLKEAQSLYLLAPDFKADCLKVLLNQMGQNQLLVNNIILYPYSFSFEELHQLKTNLKTNLEHTPKIIERF</sequence>
<accession>A0ABY8S771</accession>
<protein>
    <recommendedName>
        <fullName evidence="2">site-specific DNA-methyltransferase (adenine-specific)</fullName>
        <ecNumber evidence="2">2.1.1.72</ecNumber>
    </recommendedName>
</protein>
<feature type="domain" description="DNA methylase N-4/N-6" evidence="7">
    <location>
        <begin position="141"/>
        <end position="469"/>
    </location>
</feature>
<evidence type="ECO:0000256" key="4">
    <source>
        <dbReference type="ARBA" id="ARBA00022679"/>
    </source>
</evidence>
<dbReference type="EMBL" id="CP125669">
    <property type="protein sequence ID" value="WHP07545.1"/>
    <property type="molecule type" value="Genomic_DNA"/>
</dbReference>
<dbReference type="EC" id="2.1.1.72" evidence="2"/>
<dbReference type="InterPro" id="IPR029063">
    <property type="entry name" value="SAM-dependent_MTases_sf"/>
</dbReference>
<evidence type="ECO:0000256" key="1">
    <source>
        <dbReference type="ARBA" id="ARBA00006594"/>
    </source>
</evidence>
<dbReference type="Pfam" id="PF01555">
    <property type="entry name" value="N6_N4_Mtase"/>
    <property type="match status" value="1"/>
</dbReference>
<dbReference type="InterPro" id="IPR002052">
    <property type="entry name" value="DNA_methylase_N6_adenine_CS"/>
</dbReference>
<evidence type="ECO:0000256" key="6">
    <source>
        <dbReference type="ARBA" id="ARBA00047942"/>
    </source>
</evidence>
<keyword evidence="3 9" id="KW-0489">Methyltransferase</keyword>
<dbReference type="SUPFAM" id="SSF53335">
    <property type="entry name" value="S-adenosyl-L-methionine-dependent methyltransferases"/>
    <property type="match status" value="1"/>
</dbReference>
<gene>
    <name evidence="9" type="ORF">QLH32_08885</name>
</gene>
<dbReference type="PIRSF" id="PIRSF015855">
    <property type="entry name" value="TypeIII_Mtase_mKpnI"/>
    <property type="match status" value="1"/>
</dbReference>
<dbReference type="InterPro" id="IPR002941">
    <property type="entry name" value="DNA_methylase_N4/N6"/>
</dbReference>
<name>A0ABY8S771_9GAMM</name>
<dbReference type="RefSeq" id="WP_283269216.1">
    <property type="nucleotide sequence ID" value="NZ_CP125669.1"/>
</dbReference>
<reference evidence="9 10" key="1">
    <citation type="submission" date="2023-05" db="EMBL/GenBank/DDBJ databases">
        <title>The complete genome of Acinetobacter sp. nov KCTC 92772.</title>
        <authorList>
            <person name="Zhou G."/>
        </authorList>
    </citation>
    <scope>NUCLEOTIDE SEQUENCE [LARGE SCALE GENOMIC DNA]</scope>
    <source>
        <strain evidence="9 10">KCTC 92772</strain>
    </source>
</reference>
<comment type="similarity">
    <text evidence="1">Belongs to the N(4)/N(6)-methyltransferase family.</text>
</comment>
<evidence type="ECO:0000259" key="7">
    <source>
        <dbReference type="Pfam" id="PF01555"/>
    </source>
</evidence>
<comment type="catalytic activity">
    <reaction evidence="6">
        <text>a 2'-deoxyadenosine in DNA + S-adenosyl-L-methionine = an N(6)-methyl-2'-deoxyadenosine in DNA + S-adenosyl-L-homocysteine + H(+)</text>
        <dbReference type="Rhea" id="RHEA:15197"/>
        <dbReference type="Rhea" id="RHEA-COMP:12418"/>
        <dbReference type="Rhea" id="RHEA-COMP:12419"/>
        <dbReference type="ChEBI" id="CHEBI:15378"/>
        <dbReference type="ChEBI" id="CHEBI:57856"/>
        <dbReference type="ChEBI" id="CHEBI:59789"/>
        <dbReference type="ChEBI" id="CHEBI:90615"/>
        <dbReference type="ChEBI" id="CHEBI:90616"/>
        <dbReference type="EC" id="2.1.1.72"/>
    </reaction>
</comment>